<dbReference type="NCBIfam" id="NF011405">
    <property type="entry name" value="PRK14830.1"/>
    <property type="match status" value="1"/>
</dbReference>
<dbReference type="Gene3D" id="3.40.1180.10">
    <property type="entry name" value="Decaprenyl diphosphate synthase-like"/>
    <property type="match status" value="1"/>
</dbReference>
<accession>A0A2A7MKB8</accession>
<dbReference type="EMBL" id="CAKJVE010000004">
    <property type="protein sequence ID" value="CAG9706456.1"/>
    <property type="molecule type" value="Genomic_DNA"/>
</dbReference>
<dbReference type="Proteomes" id="UP001189143">
    <property type="component" value="Unassembled WGS sequence"/>
</dbReference>
<evidence type="ECO:0000313" key="3">
    <source>
        <dbReference type="EMBL" id="CAG9706456.1"/>
    </source>
</evidence>
<feature type="binding site" evidence="2">
    <location>
        <begin position="34"/>
        <end position="37"/>
    </location>
    <ligand>
        <name>substrate</name>
    </ligand>
</feature>
<keyword evidence="2" id="KW-0460">Magnesium</keyword>
<comment type="similarity">
    <text evidence="2">Belongs to the UPP synthase family.</text>
</comment>
<dbReference type="CDD" id="cd00475">
    <property type="entry name" value="Cis_IPPS"/>
    <property type="match status" value="1"/>
</dbReference>
<reference evidence="5 7" key="1">
    <citation type="submission" date="2017-10" db="EMBL/GenBank/DDBJ databases">
        <title>Effective Description of Clostridium neonatale sp. nov. linked to necrotizing enterocolitis in neonates and a clarification of species assignable to the genus Clostridium (Prazmowski 1880) emend. Lawson and Rainey 2016.</title>
        <authorList>
            <person name="Bernard K."/>
            <person name="Burdz T."/>
            <person name="Wiebe D."/>
            <person name="Balcewich B."/>
            <person name="Alfa M."/>
            <person name="Bernier A.-M."/>
        </authorList>
    </citation>
    <scope>NUCLEOTIDE SEQUENCE [LARGE SCALE GENOMIC DNA]</scope>
    <source>
        <strain evidence="5 7">LCDC99A005</strain>
    </source>
</reference>
<reference evidence="4" key="4">
    <citation type="submission" date="2022-10" db="EMBL/GenBank/DDBJ databases">
        <authorList>
            <person name="Aires J."/>
            <person name="Mesa V."/>
        </authorList>
    </citation>
    <scope>NUCLEOTIDE SEQUENCE</scope>
    <source>
        <strain evidence="4">Clostridium neonatale JD116</strain>
    </source>
</reference>
<comment type="cofactor">
    <cofactor evidence="2">
        <name>Mg(2+)</name>
        <dbReference type="ChEBI" id="CHEBI:18420"/>
    </cofactor>
    <text evidence="2">Binds 2 magnesium ions per subunit.</text>
</comment>
<dbReference type="InterPro" id="IPR001441">
    <property type="entry name" value="UPP_synth-like"/>
</dbReference>
<comment type="function">
    <text evidence="2">Catalyzes the condensation of isopentenyl diphosphate (IPP) with allylic pyrophosphates generating different type of terpenoids.</text>
</comment>
<gene>
    <name evidence="3" type="primary">uppS</name>
    <name evidence="6" type="synonym">uppS_2</name>
    <name evidence="4" type="ORF">CNEO2_140032</name>
    <name evidence="3" type="ORF">CNEO_42476</name>
    <name evidence="6" type="ORF">CNEONATNEC25_02761</name>
    <name evidence="5" type="ORF">CQ394_08825</name>
</gene>
<dbReference type="Proteomes" id="UP000431451">
    <property type="component" value="Unassembled WGS sequence"/>
</dbReference>
<sequence>MINIFKGKIEKKDVSVEQLDMNNIPNHIAIIMDGNGRWAKERNLPRSMGHKAGVETVRIILKEAARLGVRNLTLYTFSTENWGRPTEEISTLMKLINTYLKSELKEINESNVKLNILGDMSRLPKECGDALNNAIEVTKNNKRINLNLALNYGGRDEIVRATKLIARDIKNNKIKEEDINEDTIEKYLYTNGIPDPDLIIRPSGEQRISNFLLWQCAYSEFWYSNINWPDFKETDLRKAIADYQGRDRRFGKVK</sequence>
<dbReference type="EMBL" id="CAMTCP010000055">
    <property type="protein sequence ID" value="CAI3544374.1"/>
    <property type="molecule type" value="Genomic_DNA"/>
</dbReference>
<feature type="binding site" evidence="2">
    <location>
        <begin position="78"/>
        <end position="80"/>
    </location>
    <ligand>
        <name>substrate</name>
    </ligand>
</feature>
<dbReference type="Proteomes" id="UP000220840">
    <property type="component" value="Unassembled WGS sequence"/>
</dbReference>
<feature type="binding site" evidence="2">
    <location>
        <position position="50"/>
    </location>
    <ligand>
        <name>substrate</name>
    </ligand>
</feature>
<dbReference type="EMBL" id="PDCJ01000001">
    <property type="protein sequence ID" value="PEG31781.1"/>
    <property type="molecule type" value="Genomic_DNA"/>
</dbReference>
<organism evidence="5 7">
    <name type="scientific">Clostridium neonatale</name>
    <dbReference type="NCBI Taxonomy" id="137838"/>
    <lineage>
        <taxon>Bacteria</taxon>
        <taxon>Bacillati</taxon>
        <taxon>Bacillota</taxon>
        <taxon>Clostridia</taxon>
        <taxon>Eubacteriales</taxon>
        <taxon>Clostridiaceae</taxon>
        <taxon>Clostridium</taxon>
    </lineage>
</organism>
<feature type="active site" description="Proton acceptor" evidence="2">
    <location>
        <position position="81"/>
    </location>
</feature>
<keyword evidence="2" id="KW-0479">Metal-binding</keyword>
<name>A0A2A7MKB8_9CLOT</name>
<keyword evidence="1 2" id="KW-0808">Transferase</keyword>
<evidence type="ECO:0000313" key="5">
    <source>
        <dbReference type="EMBL" id="PEG31781.1"/>
    </source>
</evidence>
<dbReference type="STRING" id="137838.GCA_001458595_03236"/>
<dbReference type="GO" id="GO:0000287">
    <property type="term" value="F:magnesium ion binding"/>
    <property type="evidence" value="ECO:0007669"/>
    <property type="project" value="UniProtKB-UniRule"/>
</dbReference>
<keyword evidence="7" id="KW-1185">Reference proteome</keyword>
<feature type="binding site" evidence="2">
    <location>
        <begin position="207"/>
        <end position="209"/>
    </location>
    <ligand>
        <name>substrate</name>
    </ligand>
</feature>
<feature type="binding site" evidence="2">
    <location>
        <position position="46"/>
    </location>
    <ligand>
        <name>substrate</name>
    </ligand>
</feature>
<dbReference type="Proteomes" id="UP000789738">
    <property type="component" value="Unassembled WGS sequence"/>
</dbReference>
<dbReference type="GeneID" id="68878224"/>
<evidence type="ECO:0000313" key="4">
    <source>
        <dbReference type="EMBL" id="CAI3544374.1"/>
    </source>
</evidence>
<reference evidence="3" key="3">
    <citation type="submission" date="2021-10" db="EMBL/GenBank/DDBJ databases">
        <authorList>
            <person name="Mesa V."/>
        </authorList>
    </citation>
    <scope>NUCLEOTIDE SEQUENCE</scope>
    <source>
        <strain evidence="3">CC3_PB</strain>
    </source>
</reference>
<feature type="binding site" evidence="2">
    <location>
        <position position="38"/>
    </location>
    <ligand>
        <name>substrate</name>
    </ligand>
</feature>
<dbReference type="GO" id="GO:0005829">
    <property type="term" value="C:cytosol"/>
    <property type="evidence" value="ECO:0007669"/>
    <property type="project" value="TreeGrafter"/>
</dbReference>
<dbReference type="InterPro" id="IPR036424">
    <property type="entry name" value="UPP_synth-like_sf"/>
</dbReference>
<dbReference type="GO" id="GO:0030145">
    <property type="term" value="F:manganese ion binding"/>
    <property type="evidence" value="ECO:0007669"/>
    <property type="project" value="TreeGrafter"/>
</dbReference>
<proteinExistence type="inferred from homology"/>
<dbReference type="RefSeq" id="WP_058295932.1">
    <property type="nucleotide sequence ID" value="NZ_CAKJVD010000046.1"/>
</dbReference>
<dbReference type="FunFam" id="3.40.1180.10:FF:000001">
    <property type="entry name" value="(2E,6E)-farnesyl-diphosphate-specific ditrans,polycis-undecaprenyl-diphosphate synthase"/>
    <property type="match status" value="1"/>
</dbReference>
<feature type="binding site" evidence="2">
    <location>
        <position position="220"/>
    </location>
    <ligand>
        <name>Mg(2+)</name>
        <dbReference type="ChEBI" id="CHEBI:18420"/>
    </ligand>
</feature>
<comment type="subunit">
    <text evidence="2">Homodimer.</text>
</comment>
<evidence type="ECO:0000256" key="1">
    <source>
        <dbReference type="ARBA" id="ARBA00022679"/>
    </source>
</evidence>
<dbReference type="PANTHER" id="PTHR10291:SF0">
    <property type="entry name" value="DEHYDRODOLICHYL DIPHOSPHATE SYNTHASE 2"/>
    <property type="match status" value="1"/>
</dbReference>
<dbReference type="EMBL" id="UWJD01000002">
    <property type="protein sequence ID" value="VCT85160.1"/>
    <property type="molecule type" value="Genomic_DNA"/>
</dbReference>
<dbReference type="NCBIfam" id="TIGR00055">
    <property type="entry name" value="uppS"/>
    <property type="match status" value="1"/>
</dbReference>
<dbReference type="InterPro" id="IPR018520">
    <property type="entry name" value="UPP_synth-like_CS"/>
</dbReference>
<feature type="binding site" evidence="2">
    <location>
        <position position="82"/>
    </location>
    <ligand>
        <name>substrate</name>
    </ligand>
</feature>
<evidence type="ECO:0000313" key="8">
    <source>
        <dbReference type="Proteomes" id="UP000431451"/>
    </source>
</evidence>
<protein>
    <recommendedName>
        <fullName evidence="2">Isoprenyl transferase</fullName>
        <ecNumber evidence="2">2.5.1.-</ecNumber>
    </recommendedName>
</protein>
<feature type="binding site" evidence="2">
    <location>
        <position position="33"/>
    </location>
    <ligand>
        <name>Mg(2+)</name>
        <dbReference type="ChEBI" id="CHEBI:18420"/>
    </ligand>
</feature>
<dbReference type="GO" id="GO:0008834">
    <property type="term" value="F:ditrans,polycis-undecaprenyl-diphosphate synthase [(2E,6E)-farnesyl-diphosphate specific] activity"/>
    <property type="evidence" value="ECO:0007669"/>
    <property type="project" value="TreeGrafter"/>
</dbReference>
<dbReference type="OrthoDB" id="4191603at2"/>
<feature type="binding site" evidence="2">
    <location>
        <position position="84"/>
    </location>
    <ligand>
        <name>substrate</name>
    </ligand>
</feature>
<evidence type="ECO:0000313" key="7">
    <source>
        <dbReference type="Proteomes" id="UP000220840"/>
    </source>
</evidence>
<dbReference type="PROSITE" id="PS01066">
    <property type="entry name" value="UPP_SYNTHASE"/>
    <property type="match status" value="1"/>
</dbReference>
<evidence type="ECO:0000313" key="6">
    <source>
        <dbReference type="EMBL" id="VCT85160.1"/>
    </source>
</evidence>
<evidence type="ECO:0000256" key="2">
    <source>
        <dbReference type="HAMAP-Rule" id="MF_01139"/>
    </source>
</evidence>
<dbReference type="GO" id="GO:0016094">
    <property type="term" value="P:polyprenol biosynthetic process"/>
    <property type="evidence" value="ECO:0007669"/>
    <property type="project" value="TreeGrafter"/>
</dbReference>
<dbReference type="SUPFAM" id="SSF64005">
    <property type="entry name" value="Undecaprenyl diphosphate synthase"/>
    <property type="match status" value="1"/>
</dbReference>
<dbReference type="HAMAP" id="MF_01139">
    <property type="entry name" value="ISPT"/>
    <property type="match status" value="1"/>
</dbReference>
<feature type="active site" evidence="2">
    <location>
        <position position="33"/>
    </location>
</feature>
<dbReference type="PANTHER" id="PTHR10291">
    <property type="entry name" value="DEHYDRODOLICHYL DIPHOSPHATE SYNTHASE FAMILY MEMBER"/>
    <property type="match status" value="1"/>
</dbReference>
<dbReference type="AlphaFoldDB" id="A0A2A7MKB8"/>
<dbReference type="EC" id="2.5.1.-" evidence="2"/>
<reference evidence="6 8" key="2">
    <citation type="submission" date="2018-06" db="EMBL/GenBank/DDBJ databases">
        <authorList>
            <consortium name="IHU Genomes"/>
        </authorList>
    </citation>
    <scope>NUCLEOTIDE SEQUENCE [LARGE SCALE GENOMIC DNA]</scope>
    <source>
        <strain evidence="6 8">NEC25</strain>
    </source>
</reference>
<feature type="binding site" evidence="2">
    <location>
        <position position="201"/>
    </location>
    <ligand>
        <name>substrate</name>
    </ligand>
</feature>
<dbReference type="Pfam" id="PF01255">
    <property type="entry name" value="Prenyltransf"/>
    <property type="match status" value="1"/>
</dbReference>